<organism evidence="4 5">
    <name type="scientific">Couchioplanes caeruleus subsp. caeruleus</name>
    <dbReference type="NCBI Taxonomy" id="56427"/>
    <lineage>
        <taxon>Bacteria</taxon>
        <taxon>Bacillati</taxon>
        <taxon>Actinomycetota</taxon>
        <taxon>Actinomycetes</taxon>
        <taxon>Micromonosporales</taxon>
        <taxon>Micromonosporaceae</taxon>
        <taxon>Couchioplanes</taxon>
    </lineage>
</organism>
<feature type="transmembrane region" description="Helical" evidence="1">
    <location>
        <begin position="176"/>
        <end position="195"/>
    </location>
</feature>
<feature type="domain" description="EAL" evidence="2">
    <location>
        <begin position="500"/>
        <end position="762"/>
    </location>
</feature>
<feature type="transmembrane region" description="Helical" evidence="1">
    <location>
        <begin position="38"/>
        <end position="59"/>
    </location>
</feature>
<dbReference type="CDD" id="cd01948">
    <property type="entry name" value="EAL"/>
    <property type="match status" value="1"/>
</dbReference>
<dbReference type="Gene3D" id="3.30.70.270">
    <property type="match status" value="1"/>
</dbReference>
<dbReference type="Pfam" id="PF00990">
    <property type="entry name" value="GGDEF"/>
    <property type="match status" value="1"/>
</dbReference>
<dbReference type="Proteomes" id="UP000182486">
    <property type="component" value="Unassembled WGS sequence"/>
</dbReference>
<feature type="transmembrane region" description="Helical" evidence="1">
    <location>
        <begin position="207"/>
        <end position="226"/>
    </location>
</feature>
<keyword evidence="1" id="KW-0472">Membrane</keyword>
<dbReference type="NCBIfam" id="TIGR00254">
    <property type="entry name" value="GGDEF"/>
    <property type="match status" value="1"/>
</dbReference>
<evidence type="ECO:0008006" key="6">
    <source>
        <dbReference type="Google" id="ProtNLM"/>
    </source>
</evidence>
<dbReference type="CDD" id="cd01949">
    <property type="entry name" value="GGDEF"/>
    <property type="match status" value="1"/>
</dbReference>
<keyword evidence="1" id="KW-1133">Transmembrane helix</keyword>
<sequence>MAEDGRAPLRYVWIVAGLVLSCWVWFAVWRTSGAGSVAIGYLGVPLGGAVSIVALCRLWRVVRGDVHARRFCRMLLIGASFMTVGYLLMAVNAFLYSEGDNPPDMSLLSAACVALGFASAMWAVGRVPVDTAGRAERRRMNLDRTIAFLGCATPLWQFGLAPMITATERWSTHTLGLIGLAFLLSVAGMTKVAYLSDGPVDRAALRLVAAIGLTAAGVAVLATTYGGDGGPPSQALVLPLGPMLLVLAVRAQWNATIGHRRTSRRSSQLLPYLAVAAVDLPVVAIAVGELRWPGRIALGAAVVVSVLVIVRQFLAFRDNAVLLRNIRAHEERLQHEVSHDGLTGLANRAMFRGRMQDALARGESVTVLLVDLDDFKTVNDSLGHDVGDHLLVSLAAMLREQAGADGLPVRIGGDEFAVLLVGGTTLGETVAQRVLDALTEPISEHRLLVQASVGIATAEPGASVDSLLREADVAMYAAKQRGKAAYVRFVSGMAQPVTAHMRLGGELRRALENREFEVFYQPIMDLGTNKLVGTEALVRWNHPERGLVSPGEFVPAAERTGLIMELGRYVLREACRQTAAWLAEFGPDAPRHVAVNVSARQLHDPGFVGDVRDALGDTGLTPDHLVLELTESAVLRGNQVSRALHDLDGAGVRLALDDFGTGESSLSLLRAFPAAIVKLDKSFVDGLEFDEVDPARRDARQAVARAVIQLAGALGLEAVAEGIENEAQAEQLRALGYVYGQGYHLAMPMSAGKMTDLLTEQRRAVTAAG</sequence>
<dbReference type="RefSeq" id="WP_071804824.1">
    <property type="nucleotide sequence ID" value="NZ_MEIA01000101.1"/>
</dbReference>
<feature type="transmembrane region" description="Helical" evidence="1">
    <location>
        <begin position="12"/>
        <end position="32"/>
    </location>
</feature>
<dbReference type="PROSITE" id="PS50887">
    <property type="entry name" value="GGDEF"/>
    <property type="match status" value="1"/>
</dbReference>
<dbReference type="InterPro" id="IPR043128">
    <property type="entry name" value="Rev_trsase/Diguanyl_cyclase"/>
</dbReference>
<dbReference type="InterPro" id="IPR000160">
    <property type="entry name" value="GGDEF_dom"/>
</dbReference>
<feature type="transmembrane region" description="Helical" evidence="1">
    <location>
        <begin position="146"/>
        <end position="164"/>
    </location>
</feature>
<reference evidence="4 5" key="1">
    <citation type="submission" date="2016-09" db="EMBL/GenBank/DDBJ databases">
        <title>Couchioplanes caeruleus draft genome sequence.</title>
        <authorList>
            <person name="Sheehan J."/>
            <person name="Caffrey P."/>
        </authorList>
    </citation>
    <scope>NUCLEOTIDE SEQUENCE [LARGE SCALE GENOMIC DNA]</scope>
    <source>
        <strain evidence="4 5">DSM 43634</strain>
    </source>
</reference>
<dbReference type="InterPro" id="IPR035919">
    <property type="entry name" value="EAL_sf"/>
</dbReference>
<dbReference type="SUPFAM" id="SSF55073">
    <property type="entry name" value="Nucleotide cyclase"/>
    <property type="match status" value="1"/>
</dbReference>
<feature type="transmembrane region" description="Helical" evidence="1">
    <location>
        <begin position="107"/>
        <end position="125"/>
    </location>
</feature>
<dbReference type="InterPro" id="IPR052155">
    <property type="entry name" value="Biofilm_reg_signaling"/>
</dbReference>
<accession>A0A1K0FNE0</accession>
<evidence type="ECO:0000313" key="4">
    <source>
        <dbReference type="EMBL" id="OJF14351.1"/>
    </source>
</evidence>
<protein>
    <recommendedName>
        <fullName evidence="6">Diguanylate cyclase (GGDEF)-like protein</fullName>
    </recommendedName>
</protein>
<evidence type="ECO:0000256" key="1">
    <source>
        <dbReference type="SAM" id="Phobius"/>
    </source>
</evidence>
<dbReference type="PROSITE" id="PS51257">
    <property type="entry name" value="PROKAR_LIPOPROTEIN"/>
    <property type="match status" value="1"/>
</dbReference>
<evidence type="ECO:0000313" key="5">
    <source>
        <dbReference type="Proteomes" id="UP000182486"/>
    </source>
</evidence>
<proteinExistence type="predicted"/>
<keyword evidence="5" id="KW-1185">Reference proteome</keyword>
<feature type="transmembrane region" description="Helical" evidence="1">
    <location>
        <begin position="71"/>
        <end position="95"/>
    </location>
</feature>
<keyword evidence="1" id="KW-0812">Transmembrane</keyword>
<dbReference type="PROSITE" id="PS50883">
    <property type="entry name" value="EAL"/>
    <property type="match status" value="1"/>
</dbReference>
<dbReference type="PANTHER" id="PTHR44757:SF2">
    <property type="entry name" value="BIOFILM ARCHITECTURE MAINTENANCE PROTEIN MBAA"/>
    <property type="match status" value="1"/>
</dbReference>
<dbReference type="InterPro" id="IPR001633">
    <property type="entry name" value="EAL_dom"/>
</dbReference>
<dbReference type="Pfam" id="PF00563">
    <property type="entry name" value="EAL"/>
    <property type="match status" value="1"/>
</dbReference>
<gene>
    <name evidence="4" type="ORF">BG844_10195</name>
</gene>
<dbReference type="InterPro" id="IPR029787">
    <property type="entry name" value="Nucleotide_cyclase"/>
</dbReference>
<dbReference type="SMART" id="SM00267">
    <property type="entry name" value="GGDEF"/>
    <property type="match status" value="1"/>
</dbReference>
<name>A0A1K0FNE0_9ACTN</name>
<dbReference type="Gene3D" id="3.20.20.450">
    <property type="entry name" value="EAL domain"/>
    <property type="match status" value="1"/>
</dbReference>
<evidence type="ECO:0000259" key="3">
    <source>
        <dbReference type="PROSITE" id="PS50887"/>
    </source>
</evidence>
<dbReference type="SUPFAM" id="SSF141868">
    <property type="entry name" value="EAL domain-like"/>
    <property type="match status" value="1"/>
</dbReference>
<feature type="transmembrane region" description="Helical" evidence="1">
    <location>
        <begin position="269"/>
        <end position="288"/>
    </location>
</feature>
<feature type="transmembrane region" description="Helical" evidence="1">
    <location>
        <begin position="232"/>
        <end position="249"/>
    </location>
</feature>
<dbReference type="PANTHER" id="PTHR44757">
    <property type="entry name" value="DIGUANYLATE CYCLASE DGCP"/>
    <property type="match status" value="1"/>
</dbReference>
<feature type="domain" description="GGDEF" evidence="3">
    <location>
        <begin position="363"/>
        <end position="491"/>
    </location>
</feature>
<dbReference type="SMART" id="SM00052">
    <property type="entry name" value="EAL"/>
    <property type="match status" value="1"/>
</dbReference>
<evidence type="ECO:0000259" key="2">
    <source>
        <dbReference type="PROSITE" id="PS50883"/>
    </source>
</evidence>
<dbReference type="EMBL" id="MEIA01000101">
    <property type="protein sequence ID" value="OJF14351.1"/>
    <property type="molecule type" value="Genomic_DNA"/>
</dbReference>
<comment type="caution">
    <text evidence="4">The sequence shown here is derived from an EMBL/GenBank/DDBJ whole genome shotgun (WGS) entry which is preliminary data.</text>
</comment>
<dbReference type="AlphaFoldDB" id="A0A1K0FNE0"/>